<feature type="transmembrane region" description="Helical" evidence="1">
    <location>
        <begin position="152"/>
        <end position="172"/>
    </location>
</feature>
<dbReference type="RefSeq" id="WP_215818020.1">
    <property type="nucleotide sequence ID" value="NZ_JAGSOY010000003.1"/>
</dbReference>
<comment type="caution">
    <text evidence="2">The sequence shown here is derived from an EMBL/GenBank/DDBJ whole genome shotgun (WGS) entry which is preliminary data.</text>
</comment>
<protein>
    <recommendedName>
        <fullName evidence="4">DUF3137 domain-containing protein</fullName>
    </recommendedName>
</protein>
<feature type="transmembrane region" description="Helical" evidence="1">
    <location>
        <begin position="117"/>
        <end position="140"/>
    </location>
</feature>
<accession>A0ABS5Z730</accession>
<gene>
    <name evidence="2" type="ORF">KCG35_02135</name>
</gene>
<keyword evidence="1" id="KW-0812">Transmembrane</keyword>
<dbReference type="EMBL" id="JAGSOY010000003">
    <property type="protein sequence ID" value="MBU2709854.1"/>
    <property type="molecule type" value="Genomic_DNA"/>
</dbReference>
<dbReference type="Proteomes" id="UP000690515">
    <property type="component" value="Unassembled WGS sequence"/>
</dbReference>
<sequence>MEVVKYSKDKYLYEFSETQLRVFNWKVAKTYQWLDVRDYFADKEGFLHIIFKCGYTVSFHYEHDSKAYDASILCLINYLPPANQKRKKSVFSGFFSRYNYSDKKTGKKVIQLIRKTLTVTFFLVIVFAYILMPVFIVVLLDVLTPSSITTNYGLLFGAVIFTVLLGSIPWYLRFPSFLKNTFSNVRVAITHQSNNVLLDIKPLVLNKFHFQQTSFPIQNIFPPTIETHYIKGGRHCDPYIVRMKVCRISFRVFGQDGTFELELDPNDLFTICHSIQEYAERVTDITVSKPPILTPNN</sequence>
<name>A0ABS5Z730_9GAMM</name>
<keyword evidence="1" id="KW-0472">Membrane</keyword>
<evidence type="ECO:0000313" key="3">
    <source>
        <dbReference type="Proteomes" id="UP000690515"/>
    </source>
</evidence>
<evidence type="ECO:0000256" key="1">
    <source>
        <dbReference type="SAM" id="Phobius"/>
    </source>
</evidence>
<evidence type="ECO:0008006" key="4">
    <source>
        <dbReference type="Google" id="ProtNLM"/>
    </source>
</evidence>
<organism evidence="2 3">
    <name type="scientific">Zooshikella harenae</name>
    <dbReference type="NCBI Taxonomy" id="2827238"/>
    <lineage>
        <taxon>Bacteria</taxon>
        <taxon>Pseudomonadati</taxon>
        <taxon>Pseudomonadota</taxon>
        <taxon>Gammaproteobacteria</taxon>
        <taxon>Oceanospirillales</taxon>
        <taxon>Zooshikellaceae</taxon>
        <taxon>Zooshikella</taxon>
    </lineage>
</organism>
<evidence type="ECO:0000313" key="2">
    <source>
        <dbReference type="EMBL" id="MBU2709854.1"/>
    </source>
</evidence>
<reference evidence="2 3" key="1">
    <citation type="submission" date="2021-04" db="EMBL/GenBank/DDBJ databases">
        <authorList>
            <person name="Pira H."/>
            <person name="Risdian C."/>
            <person name="Wink J."/>
        </authorList>
    </citation>
    <scope>NUCLEOTIDE SEQUENCE [LARGE SCALE GENOMIC DNA]</scope>
    <source>
        <strain evidence="2 3">WH53</strain>
    </source>
</reference>
<proteinExistence type="predicted"/>
<keyword evidence="3" id="KW-1185">Reference proteome</keyword>
<keyword evidence="1" id="KW-1133">Transmembrane helix</keyword>